<sequence length="388" mass="42297">MSAPFIPGAGERDVRLDVFRGLALLTIFINHVPGNAFERFTSRNFGFSDAAEAFVLMSGIAVGLAYSRGFRTGDAGQAVLRVWRRAGTLYVTHVVTSVVAIAIIAWGILYLDAIEIVKRVNFTRLLDRPLSAMIGLPTLGHQIGYFNILPLYFVLLLISPVYILIGLRNRWAMVGCAALIWLAAAHFRINLPNFPNPGGWFFNPFSWQLIYVVGIAGGLAVADGRKFVAFRPALFWGASAFLLFSLVWMKLRMGGLPGSSILPYYISGFDKTFLSMPRFLHAVALAYVATNIAGMGAFLSRRAFAPIALMGQNGLAVFATGSVLAIAFQVLRTSYEMSVLEDGALLLSGILLQYCVALFLSTVSEKKARRRKAVGEATTPSKTPLVQA</sequence>
<reference evidence="2 3" key="1">
    <citation type="submission" date="2018-07" db="EMBL/GenBank/DDBJ databases">
        <title>Genome sequence of Nitratireductor thuwali#1536.</title>
        <authorList>
            <person name="Michoud G."/>
            <person name="Merlino G."/>
            <person name="Sefrji F.O."/>
            <person name="Daffonchio D."/>
        </authorList>
    </citation>
    <scope>NUCLEOTIDE SEQUENCE [LARGE SCALE GENOMIC DNA]</scope>
    <source>
        <strain evidence="3">Nit1536</strain>
    </source>
</reference>
<dbReference type="PANTHER" id="PTHR38592">
    <property type="entry name" value="BLL4819 PROTEIN"/>
    <property type="match status" value="1"/>
</dbReference>
<gene>
    <name evidence="2" type="ORF">NTH_01608</name>
</gene>
<evidence type="ECO:0000313" key="3">
    <source>
        <dbReference type="Proteomes" id="UP001342418"/>
    </source>
</evidence>
<feature type="transmembrane region" description="Helical" evidence="1">
    <location>
        <begin position="171"/>
        <end position="189"/>
    </location>
</feature>
<dbReference type="PANTHER" id="PTHR38592:SF3">
    <property type="entry name" value="BLL4819 PROTEIN"/>
    <property type="match status" value="1"/>
</dbReference>
<proteinExistence type="predicted"/>
<organism evidence="2 3">
    <name type="scientific">Nitratireductor thuwali</name>
    <dbReference type="NCBI Taxonomy" id="2267699"/>
    <lineage>
        <taxon>Bacteria</taxon>
        <taxon>Pseudomonadati</taxon>
        <taxon>Pseudomonadota</taxon>
        <taxon>Alphaproteobacteria</taxon>
        <taxon>Hyphomicrobiales</taxon>
        <taxon>Phyllobacteriaceae</taxon>
        <taxon>Nitratireductor</taxon>
    </lineage>
</organism>
<feature type="transmembrane region" description="Helical" evidence="1">
    <location>
        <begin position="50"/>
        <end position="67"/>
    </location>
</feature>
<protein>
    <recommendedName>
        <fullName evidence="4">OpgC protein</fullName>
    </recommendedName>
</protein>
<evidence type="ECO:0000256" key="1">
    <source>
        <dbReference type="SAM" id="Phobius"/>
    </source>
</evidence>
<keyword evidence="1" id="KW-0812">Transmembrane</keyword>
<dbReference type="Proteomes" id="UP001342418">
    <property type="component" value="Chromosome"/>
</dbReference>
<feature type="transmembrane region" description="Helical" evidence="1">
    <location>
        <begin position="88"/>
        <end position="111"/>
    </location>
</feature>
<feature type="transmembrane region" description="Helical" evidence="1">
    <location>
        <begin position="343"/>
        <end position="363"/>
    </location>
</feature>
<feature type="transmembrane region" description="Helical" evidence="1">
    <location>
        <begin position="233"/>
        <end position="251"/>
    </location>
</feature>
<evidence type="ECO:0000313" key="2">
    <source>
        <dbReference type="EMBL" id="UUP17150.1"/>
    </source>
</evidence>
<accession>A0ABY5MGK2</accession>
<name>A0ABY5MGK2_9HYPH</name>
<feature type="transmembrane region" description="Helical" evidence="1">
    <location>
        <begin position="143"/>
        <end position="164"/>
    </location>
</feature>
<dbReference type="RefSeq" id="WP_338529510.1">
    <property type="nucleotide sequence ID" value="NZ_CP030941.1"/>
</dbReference>
<dbReference type="PIRSF" id="PIRSF028704">
    <property type="entry name" value="UPC028704"/>
    <property type="match status" value="1"/>
</dbReference>
<evidence type="ECO:0008006" key="4">
    <source>
        <dbReference type="Google" id="ProtNLM"/>
    </source>
</evidence>
<keyword evidence="1" id="KW-0472">Membrane</keyword>
<dbReference type="InterPro" id="IPR014550">
    <property type="entry name" value="UCP028704_OpgC"/>
</dbReference>
<dbReference type="EMBL" id="CP030941">
    <property type="protein sequence ID" value="UUP17150.1"/>
    <property type="molecule type" value="Genomic_DNA"/>
</dbReference>
<dbReference type="Pfam" id="PF10129">
    <property type="entry name" value="OpgC_C"/>
    <property type="match status" value="1"/>
</dbReference>
<feature type="transmembrane region" description="Helical" evidence="1">
    <location>
        <begin position="201"/>
        <end position="221"/>
    </location>
</feature>
<feature type="transmembrane region" description="Helical" evidence="1">
    <location>
        <begin position="311"/>
        <end position="331"/>
    </location>
</feature>
<feature type="transmembrane region" description="Helical" evidence="1">
    <location>
        <begin position="279"/>
        <end position="299"/>
    </location>
</feature>
<keyword evidence="1" id="KW-1133">Transmembrane helix</keyword>
<keyword evidence="3" id="KW-1185">Reference proteome</keyword>